<evidence type="ECO:0000256" key="2">
    <source>
        <dbReference type="ARBA" id="ARBA00022827"/>
    </source>
</evidence>
<name>A0ABS8WXG5_DATST</name>
<accession>A0ABS8WXG5</accession>
<evidence type="ECO:0000313" key="5">
    <source>
        <dbReference type="Proteomes" id="UP000823775"/>
    </source>
</evidence>
<gene>
    <name evidence="4" type="ORF">HAX54_007917</name>
</gene>
<organism evidence="4 5">
    <name type="scientific">Datura stramonium</name>
    <name type="common">Jimsonweed</name>
    <name type="synonym">Common thornapple</name>
    <dbReference type="NCBI Taxonomy" id="4076"/>
    <lineage>
        <taxon>Eukaryota</taxon>
        <taxon>Viridiplantae</taxon>
        <taxon>Streptophyta</taxon>
        <taxon>Embryophyta</taxon>
        <taxon>Tracheophyta</taxon>
        <taxon>Spermatophyta</taxon>
        <taxon>Magnoliopsida</taxon>
        <taxon>eudicotyledons</taxon>
        <taxon>Gunneridae</taxon>
        <taxon>Pentapetalae</taxon>
        <taxon>asterids</taxon>
        <taxon>lamiids</taxon>
        <taxon>Solanales</taxon>
        <taxon>Solanaceae</taxon>
        <taxon>Solanoideae</taxon>
        <taxon>Datureae</taxon>
        <taxon>Datura</taxon>
    </lineage>
</organism>
<comment type="caution">
    <text evidence="4">The sequence shown here is derived from an EMBL/GenBank/DDBJ whole genome shotgun (WGS) entry which is preliminary data.</text>
</comment>
<proteinExistence type="predicted"/>
<evidence type="ECO:0000256" key="1">
    <source>
        <dbReference type="ARBA" id="ARBA00022630"/>
    </source>
</evidence>
<dbReference type="Pfam" id="PF08031">
    <property type="entry name" value="BBE"/>
    <property type="match status" value="1"/>
</dbReference>
<dbReference type="EMBL" id="JACEIK010014058">
    <property type="protein sequence ID" value="MCE3216753.1"/>
    <property type="molecule type" value="Genomic_DNA"/>
</dbReference>
<keyword evidence="5" id="KW-1185">Reference proteome</keyword>
<dbReference type="Proteomes" id="UP000823775">
    <property type="component" value="Unassembled WGS sequence"/>
</dbReference>
<sequence>MLALEGLLVVEDRHSDEKFRIAADNVVDARVMDVNGKILAWKLKLVPVPEKVTVFTIYRKLDGILILEQIKRTSQLFKAKIWGEKYFNGNFKRLAQVKSQVDPNNFFRNEQSIPPYHADS</sequence>
<evidence type="ECO:0000259" key="3">
    <source>
        <dbReference type="Pfam" id="PF08031"/>
    </source>
</evidence>
<dbReference type="PANTHER" id="PTHR32448">
    <property type="entry name" value="OS08G0158400 PROTEIN"/>
    <property type="match status" value="1"/>
</dbReference>
<dbReference type="InterPro" id="IPR016169">
    <property type="entry name" value="FAD-bd_PCMH_sub2"/>
</dbReference>
<feature type="domain" description="Berberine/berberine-like" evidence="3">
    <location>
        <begin position="79"/>
        <end position="114"/>
    </location>
</feature>
<protein>
    <recommendedName>
        <fullName evidence="3">Berberine/berberine-like domain-containing protein</fullName>
    </recommendedName>
</protein>
<keyword evidence="2" id="KW-0274">FAD</keyword>
<reference evidence="4 5" key="1">
    <citation type="journal article" date="2021" name="BMC Genomics">
        <title>Datura genome reveals duplications of psychoactive alkaloid biosynthetic genes and high mutation rate following tissue culture.</title>
        <authorList>
            <person name="Rajewski A."/>
            <person name="Carter-House D."/>
            <person name="Stajich J."/>
            <person name="Litt A."/>
        </authorList>
    </citation>
    <scope>NUCLEOTIDE SEQUENCE [LARGE SCALE GENOMIC DNA]</scope>
    <source>
        <strain evidence="4">AR-01</strain>
    </source>
</reference>
<dbReference type="Gene3D" id="3.30.465.10">
    <property type="match status" value="1"/>
</dbReference>
<dbReference type="InterPro" id="IPR012951">
    <property type="entry name" value="BBE"/>
</dbReference>
<keyword evidence="1" id="KW-0285">Flavoprotein</keyword>
<evidence type="ECO:0000313" key="4">
    <source>
        <dbReference type="EMBL" id="MCE3216753.1"/>
    </source>
</evidence>